<reference evidence="3 4" key="1">
    <citation type="submission" date="2023-03" db="EMBL/GenBank/DDBJ databases">
        <title>High recombination rates correlate with genetic variation in Cardiocondyla obscurior ants.</title>
        <authorList>
            <person name="Errbii M."/>
        </authorList>
    </citation>
    <scope>NUCLEOTIDE SEQUENCE [LARGE SCALE GENOMIC DNA]</scope>
    <source>
        <strain evidence="3">Alpha-2009</strain>
        <tissue evidence="3">Whole body</tissue>
    </source>
</reference>
<dbReference type="AlphaFoldDB" id="A0AAW2FSM9"/>
<evidence type="ECO:0000256" key="2">
    <source>
        <dbReference type="SAM" id="Phobius"/>
    </source>
</evidence>
<dbReference type="Proteomes" id="UP001430953">
    <property type="component" value="Unassembled WGS sequence"/>
</dbReference>
<dbReference type="EMBL" id="JADYXP020000008">
    <property type="protein sequence ID" value="KAL0118971.1"/>
    <property type="molecule type" value="Genomic_DNA"/>
</dbReference>
<keyword evidence="2" id="KW-0812">Transmembrane</keyword>
<keyword evidence="2" id="KW-1133">Transmembrane helix</keyword>
<organism evidence="3 4">
    <name type="scientific">Cardiocondyla obscurior</name>
    <dbReference type="NCBI Taxonomy" id="286306"/>
    <lineage>
        <taxon>Eukaryota</taxon>
        <taxon>Metazoa</taxon>
        <taxon>Ecdysozoa</taxon>
        <taxon>Arthropoda</taxon>
        <taxon>Hexapoda</taxon>
        <taxon>Insecta</taxon>
        <taxon>Pterygota</taxon>
        <taxon>Neoptera</taxon>
        <taxon>Endopterygota</taxon>
        <taxon>Hymenoptera</taxon>
        <taxon>Apocrita</taxon>
        <taxon>Aculeata</taxon>
        <taxon>Formicoidea</taxon>
        <taxon>Formicidae</taxon>
        <taxon>Myrmicinae</taxon>
        <taxon>Cardiocondyla</taxon>
    </lineage>
</organism>
<proteinExistence type="predicted"/>
<feature type="transmembrane region" description="Helical" evidence="2">
    <location>
        <begin position="166"/>
        <end position="187"/>
    </location>
</feature>
<evidence type="ECO:0000256" key="1">
    <source>
        <dbReference type="SAM" id="MobiDB-lite"/>
    </source>
</evidence>
<gene>
    <name evidence="3" type="ORF">PUN28_009533</name>
</gene>
<protein>
    <submittedName>
        <fullName evidence="3">Uncharacterized protein</fullName>
    </submittedName>
</protein>
<feature type="region of interest" description="Disordered" evidence="1">
    <location>
        <begin position="1"/>
        <end position="20"/>
    </location>
</feature>
<sequence length="193" mass="22887">MRRKTRMRTESDKTKRKRKMRIENGATEECEARVSRPAAERKLRRIIRVSAKRRSFVKHCKMAQPTILRRWPLCQNSNCVRRRPTRTCSRTEIGALHKCNNIERRCYCIVNAALYHTARRVNSFFLTTYSMSNFLSSNHALYGLCVVHQKKDNVKRNKDAREKRRAIFAFSNCSKRISVIVPFFFFFSTGMRK</sequence>
<keyword evidence="4" id="KW-1185">Reference proteome</keyword>
<comment type="caution">
    <text evidence="3">The sequence shown here is derived from an EMBL/GenBank/DDBJ whole genome shotgun (WGS) entry which is preliminary data.</text>
</comment>
<name>A0AAW2FSM9_9HYME</name>
<keyword evidence="2" id="KW-0472">Membrane</keyword>
<evidence type="ECO:0000313" key="4">
    <source>
        <dbReference type="Proteomes" id="UP001430953"/>
    </source>
</evidence>
<accession>A0AAW2FSM9</accession>
<evidence type="ECO:0000313" key="3">
    <source>
        <dbReference type="EMBL" id="KAL0118971.1"/>
    </source>
</evidence>